<dbReference type="SUPFAM" id="SSF51430">
    <property type="entry name" value="NAD(P)-linked oxidoreductase"/>
    <property type="match status" value="1"/>
</dbReference>
<evidence type="ECO:0000313" key="5">
    <source>
        <dbReference type="Proteomes" id="UP000777438"/>
    </source>
</evidence>
<comment type="pathway">
    <text evidence="1">Secondary metabolite biosynthesis.</text>
</comment>
<gene>
    <name evidence="4" type="ORF">B0T10DRAFT_192762</name>
</gene>
<comment type="caution">
    <text evidence="4">The sequence shown here is derived from an EMBL/GenBank/DDBJ whole genome shotgun (WGS) entry which is preliminary data.</text>
</comment>
<feature type="domain" description="NADP-dependent oxidoreductase" evidence="3">
    <location>
        <begin position="21"/>
        <end position="325"/>
    </location>
</feature>
<evidence type="ECO:0000256" key="2">
    <source>
        <dbReference type="ARBA" id="ARBA00023002"/>
    </source>
</evidence>
<reference evidence="4 5" key="1">
    <citation type="journal article" date="2021" name="Nat. Commun.">
        <title>Genetic determinants of endophytism in the Arabidopsis root mycobiome.</title>
        <authorList>
            <person name="Mesny F."/>
            <person name="Miyauchi S."/>
            <person name="Thiergart T."/>
            <person name="Pickel B."/>
            <person name="Atanasova L."/>
            <person name="Karlsson M."/>
            <person name="Huettel B."/>
            <person name="Barry K.W."/>
            <person name="Haridas S."/>
            <person name="Chen C."/>
            <person name="Bauer D."/>
            <person name="Andreopoulos W."/>
            <person name="Pangilinan J."/>
            <person name="LaButti K."/>
            <person name="Riley R."/>
            <person name="Lipzen A."/>
            <person name="Clum A."/>
            <person name="Drula E."/>
            <person name="Henrissat B."/>
            <person name="Kohler A."/>
            <person name="Grigoriev I.V."/>
            <person name="Martin F.M."/>
            <person name="Hacquard S."/>
        </authorList>
    </citation>
    <scope>NUCLEOTIDE SEQUENCE [LARGE SCALE GENOMIC DNA]</scope>
    <source>
        <strain evidence="4 5">MPI-CAGE-CH-0241</strain>
    </source>
</reference>
<dbReference type="FunFam" id="3.20.20.100:FF:000004">
    <property type="entry name" value="Oxidoreductase, aldo/keto reductase"/>
    <property type="match status" value="1"/>
</dbReference>
<evidence type="ECO:0000256" key="1">
    <source>
        <dbReference type="ARBA" id="ARBA00005179"/>
    </source>
</evidence>
<dbReference type="InterPro" id="IPR036812">
    <property type="entry name" value="NAD(P)_OxRdtase_dom_sf"/>
</dbReference>
<keyword evidence="5" id="KW-1185">Reference proteome</keyword>
<dbReference type="GO" id="GO:0005829">
    <property type="term" value="C:cytosol"/>
    <property type="evidence" value="ECO:0007669"/>
    <property type="project" value="UniProtKB-ARBA"/>
</dbReference>
<dbReference type="Pfam" id="PF00248">
    <property type="entry name" value="Aldo_ket_red"/>
    <property type="match status" value="1"/>
</dbReference>
<keyword evidence="2" id="KW-0560">Oxidoreductase</keyword>
<dbReference type="InterPro" id="IPR050523">
    <property type="entry name" value="AKR_Detox_Biosynth"/>
</dbReference>
<dbReference type="EMBL" id="JAGPYM010000030">
    <property type="protein sequence ID" value="KAH6877347.1"/>
    <property type="molecule type" value="Genomic_DNA"/>
</dbReference>
<dbReference type="PANTHER" id="PTHR43364">
    <property type="entry name" value="NADH-SPECIFIC METHYLGLYOXAL REDUCTASE-RELATED"/>
    <property type="match status" value="1"/>
</dbReference>
<dbReference type="OrthoDB" id="1720422at2759"/>
<organism evidence="4 5">
    <name type="scientific">Thelonectria olida</name>
    <dbReference type="NCBI Taxonomy" id="1576542"/>
    <lineage>
        <taxon>Eukaryota</taxon>
        <taxon>Fungi</taxon>
        <taxon>Dikarya</taxon>
        <taxon>Ascomycota</taxon>
        <taxon>Pezizomycotina</taxon>
        <taxon>Sordariomycetes</taxon>
        <taxon>Hypocreomycetidae</taxon>
        <taxon>Hypocreales</taxon>
        <taxon>Nectriaceae</taxon>
        <taxon>Thelonectria</taxon>
    </lineage>
</organism>
<proteinExistence type="predicted"/>
<dbReference type="PANTHER" id="PTHR43364:SF15">
    <property type="entry name" value="ARYL-ALCOHOL DEHYDROGENASE AAD16-RELATED"/>
    <property type="match status" value="1"/>
</dbReference>
<dbReference type="AlphaFoldDB" id="A0A9P9AH03"/>
<dbReference type="InterPro" id="IPR023210">
    <property type="entry name" value="NADP_OxRdtase_dom"/>
</dbReference>
<dbReference type="Proteomes" id="UP000777438">
    <property type="component" value="Unassembled WGS sequence"/>
</dbReference>
<accession>A0A9P9AH03</accession>
<evidence type="ECO:0000313" key="4">
    <source>
        <dbReference type="EMBL" id="KAH6877347.1"/>
    </source>
</evidence>
<dbReference type="GO" id="GO:0016491">
    <property type="term" value="F:oxidoreductase activity"/>
    <property type="evidence" value="ECO:0007669"/>
    <property type="project" value="UniProtKB-KW"/>
</dbReference>
<protein>
    <submittedName>
        <fullName evidence="4">NADP-dependent oxidoreductase domain-containing protein</fullName>
    </submittedName>
</protein>
<sequence>MEYTRLGESGLKISKIIMGCMVFGTSKWEGSPWTLDEEEGVELLKKAYDSGINTWDTADLYSNGASEIIVGKALKKYNIPRSKVVILSKVYFPIDEGEGTRVPPVNDGAVVNQMGLSRKHILDAVDGCLRRLDTDYIDVLQIHRLDRDTPPEEIMRALHDVVQSGKVRYIGASSMWTWEFARLQYLAEMKGWTKFISMQNFYNLVYREEEREMVPFCKATGVGVIPWSPLARGLLARPWGTGDSDRARNDKYSAVWNAGASPEVVGRVDELARKKGVSMAVVATAWSLHKGCCPILGMNKPERIDEALGALQLRLTDEDVKFLEEEYKPRAVQGH</sequence>
<name>A0A9P9AH03_9HYPO</name>
<dbReference type="CDD" id="cd19079">
    <property type="entry name" value="AKR_EcYajO-like"/>
    <property type="match status" value="1"/>
</dbReference>
<dbReference type="Gene3D" id="3.20.20.100">
    <property type="entry name" value="NADP-dependent oxidoreductase domain"/>
    <property type="match status" value="1"/>
</dbReference>
<evidence type="ECO:0000259" key="3">
    <source>
        <dbReference type="Pfam" id="PF00248"/>
    </source>
</evidence>